<organism evidence="4 5">
    <name type="scientific">Elysia marginata</name>
    <dbReference type="NCBI Taxonomy" id="1093978"/>
    <lineage>
        <taxon>Eukaryota</taxon>
        <taxon>Metazoa</taxon>
        <taxon>Spiralia</taxon>
        <taxon>Lophotrochozoa</taxon>
        <taxon>Mollusca</taxon>
        <taxon>Gastropoda</taxon>
        <taxon>Heterobranchia</taxon>
        <taxon>Euthyneura</taxon>
        <taxon>Panpulmonata</taxon>
        <taxon>Sacoglossa</taxon>
        <taxon>Placobranchoidea</taxon>
        <taxon>Plakobranchidae</taxon>
        <taxon>Elysia</taxon>
    </lineage>
</organism>
<feature type="compositionally biased region" description="Basic and acidic residues" evidence="1">
    <location>
        <begin position="75"/>
        <end position="96"/>
    </location>
</feature>
<name>A0AAV4JM64_9GAST</name>
<evidence type="ECO:0000256" key="1">
    <source>
        <dbReference type="SAM" id="MobiDB-lite"/>
    </source>
</evidence>
<evidence type="ECO:0000256" key="3">
    <source>
        <dbReference type="SAM" id="SignalP"/>
    </source>
</evidence>
<dbReference type="AlphaFoldDB" id="A0AAV4JM64"/>
<proteinExistence type="predicted"/>
<keyword evidence="2" id="KW-0812">Transmembrane</keyword>
<feature type="transmembrane region" description="Helical" evidence="2">
    <location>
        <begin position="237"/>
        <end position="258"/>
    </location>
</feature>
<keyword evidence="2" id="KW-1133">Transmembrane helix</keyword>
<comment type="caution">
    <text evidence="4">The sequence shown here is derived from an EMBL/GenBank/DDBJ whole genome shotgun (WGS) entry which is preliminary data.</text>
</comment>
<dbReference type="Proteomes" id="UP000762676">
    <property type="component" value="Unassembled WGS sequence"/>
</dbReference>
<feature type="chain" id="PRO_5043831298" description="G-protein coupled receptors family 1 profile domain-containing protein" evidence="3">
    <location>
        <begin position="27"/>
        <end position="295"/>
    </location>
</feature>
<feature type="signal peptide" evidence="3">
    <location>
        <begin position="1"/>
        <end position="26"/>
    </location>
</feature>
<feature type="transmembrane region" description="Helical" evidence="2">
    <location>
        <begin position="265"/>
        <end position="292"/>
    </location>
</feature>
<keyword evidence="2" id="KW-0472">Membrane</keyword>
<feature type="region of interest" description="Disordered" evidence="1">
    <location>
        <begin position="204"/>
        <end position="225"/>
    </location>
</feature>
<keyword evidence="3" id="KW-0732">Signal</keyword>
<evidence type="ECO:0000313" key="4">
    <source>
        <dbReference type="EMBL" id="GFS23416.1"/>
    </source>
</evidence>
<accession>A0AAV4JM64</accession>
<evidence type="ECO:0000313" key="5">
    <source>
        <dbReference type="Proteomes" id="UP000762676"/>
    </source>
</evidence>
<reference evidence="4 5" key="1">
    <citation type="journal article" date="2021" name="Elife">
        <title>Chloroplast acquisition without the gene transfer in kleptoplastic sea slugs, Plakobranchus ocellatus.</title>
        <authorList>
            <person name="Maeda T."/>
            <person name="Takahashi S."/>
            <person name="Yoshida T."/>
            <person name="Shimamura S."/>
            <person name="Takaki Y."/>
            <person name="Nagai Y."/>
            <person name="Toyoda A."/>
            <person name="Suzuki Y."/>
            <person name="Arimoto A."/>
            <person name="Ishii H."/>
            <person name="Satoh N."/>
            <person name="Nishiyama T."/>
            <person name="Hasebe M."/>
            <person name="Maruyama T."/>
            <person name="Minagawa J."/>
            <person name="Obokata J."/>
            <person name="Shigenobu S."/>
        </authorList>
    </citation>
    <scope>NUCLEOTIDE SEQUENCE [LARGE SCALE GENOMIC DNA]</scope>
</reference>
<evidence type="ECO:0000256" key="2">
    <source>
        <dbReference type="SAM" id="Phobius"/>
    </source>
</evidence>
<feature type="compositionally biased region" description="Basic and acidic residues" evidence="1">
    <location>
        <begin position="128"/>
        <end position="143"/>
    </location>
</feature>
<evidence type="ECO:0008006" key="6">
    <source>
        <dbReference type="Google" id="ProtNLM"/>
    </source>
</evidence>
<sequence length="295" mass="31927">MRVQRASWTLSVAACLLTLPAVLTLARAPSGSDPAPLPDQRPPHHTALDFPHMRTGHANSEDPSENSPVVSLDAQGKDSKGSRDENWRHKTLRDDGTAISDAGTSQGISDSDLGNSRFGSGNPRLKLKTFDRDSISSRERDVGVKSTTKHTQQKPPQTSSLVDGNKIIHNNTSRQSETAVVTLLPPSGNSHASKRMLADDPGIVSKSLDQSKSTNSSRTESIKNGGLTVYPSPRKEFYQVLTIIPFLLGAVIIFSYSLRSSKTNIFFIHTIVAIINTPVIIIMIIVTAAPVIDED</sequence>
<gene>
    <name evidence="4" type="ORF">ElyMa_006976600</name>
</gene>
<dbReference type="EMBL" id="BMAT01013939">
    <property type="protein sequence ID" value="GFS23416.1"/>
    <property type="molecule type" value="Genomic_DNA"/>
</dbReference>
<protein>
    <recommendedName>
        <fullName evidence="6">G-protein coupled receptors family 1 profile domain-containing protein</fullName>
    </recommendedName>
</protein>
<feature type="compositionally biased region" description="Polar residues" evidence="1">
    <location>
        <begin position="207"/>
        <end position="219"/>
    </location>
</feature>
<feature type="region of interest" description="Disordered" evidence="1">
    <location>
        <begin position="29"/>
        <end position="164"/>
    </location>
</feature>
<keyword evidence="5" id="KW-1185">Reference proteome</keyword>
<feature type="compositionally biased region" description="Polar residues" evidence="1">
    <location>
        <begin position="102"/>
        <end position="119"/>
    </location>
</feature>